<reference evidence="3" key="1">
    <citation type="journal article" date="2022" name="Int. J. Syst. Evol. Microbiol.">
        <title>Prevotella lacticifex sp. nov., isolated from the rumen of cows.</title>
        <authorList>
            <person name="Shinkai T."/>
            <person name="Ikeyama N."/>
            <person name="Kumagai M."/>
            <person name="Ohmori H."/>
            <person name="Sakamoto M."/>
            <person name="Ohkuma M."/>
            <person name="Mitsumori M."/>
        </authorList>
    </citation>
    <scope>NUCLEOTIDE SEQUENCE</scope>
    <source>
        <strain evidence="3">R5076</strain>
    </source>
</reference>
<gene>
    <name evidence="3" type="ORF">PRLR5076_04720</name>
</gene>
<feature type="domain" description="HMA" evidence="2">
    <location>
        <begin position="25"/>
        <end position="91"/>
    </location>
</feature>
<protein>
    <recommendedName>
        <fullName evidence="2">HMA domain-containing protein</fullName>
    </recommendedName>
</protein>
<keyword evidence="4" id="KW-1185">Reference proteome</keyword>
<dbReference type="InterPro" id="IPR036163">
    <property type="entry name" value="HMA_dom_sf"/>
</dbReference>
<evidence type="ECO:0000313" key="3">
    <source>
        <dbReference type="EMBL" id="GJG57621.1"/>
    </source>
</evidence>
<name>A0A9R1CUG5_9BACT</name>
<dbReference type="AlphaFoldDB" id="A0A9R1CUG5"/>
<keyword evidence="1" id="KW-0732">Signal</keyword>
<proteinExistence type="predicted"/>
<dbReference type="Gene3D" id="3.30.70.100">
    <property type="match status" value="1"/>
</dbReference>
<dbReference type="GO" id="GO:0046872">
    <property type="term" value="F:metal ion binding"/>
    <property type="evidence" value="ECO:0007669"/>
    <property type="project" value="InterPro"/>
</dbReference>
<dbReference type="InterPro" id="IPR006121">
    <property type="entry name" value="HMA_dom"/>
</dbReference>
<comment type="caution">
    <text evidence="3">The sequence shown here is derived from an EMBL/GenBank/DDBJ whole genome shotgun (WGS) entry which is preliminary data.</text>
</comment>
<evidence type="ECO:0000313" key="4">
    <source>
        <dbReference type="Proteomes" id="UP000825483"/>
    </source>
</evidence>
<dbReference type="Proteomes" id="UP000825483">
    <property type="component" value="Unassembled WGS sequence"/>
</dbReference>
<dbReference type="PROSITE" id="PS50846">
    <property type="entry name" value="HMA_2"/>
    <property type="match status" value="1"/>
</dbReference>
<organism evidence="3 4">
    <name type="scientific">Prevotella lacticifex</name>
    <dbReference type="NCBI Taxonomy" id="2854755"/>
    <lineage>
        <taxon>Bacteria</taxon>
        <taxon>Pseudomonadati</taxon>
        <taxon>Bacteroidota</taxon>
        <taxon>Bacteroidia</taxon>
        <taxon>Bacteroidales</taxon>
        <taxon>Prevotellaceae</taxon>
        <taxon>Prevotella</taxon>
    </lineage>
</organism>
<dbReference type="SUPFAM" id="SSF55008">
    <property type="entry name" value="HMA, heavy metal-associated domain"/>
    <property type="match status" value="1"/>
</dbReference>
<dbReference type="Pfam" id="PF00403">
    <property type="entry name" value="HMA"/>
    <property type="match status" value="1"/>
</dbReference>
<evidence type="ECO:0000259" key="2">
    <source>
        <dbReference type="PROSITE" id="PS50846"/>
    </source>
</evidence>
<evidence type="ECO:0000256" key="1">
    <source>
        <dbReference type="SAM" id="SignalP"/>
    </source>
</evidence>
<accession>A0A9R1CUG5</accession>
<dbReference type="EMBL" id="BPUB01000001">
    <property type="protein sequence ID" value="GJG57621.1"/>
    <property type="molecule type" value="Genomic_DNA"/>
</dbReference>
<dbReference type="CDD" id="cd00371">
    <property type="entry name" value="HMA"/>
    <property type="match status" value="1"/>
</dbReference>
<sequence>MKKMILAIALTAMALTANAKSENDTLVVTTTPQMHCANCENKIKDGLRFEKGVKDIITSVDDQTVTIVFYPKKTDKAKLEATFPKFGYQARELKKGEKVARDMNEHCDNM</sequence>
<feature type="signal peptide" evidence="1">
    <location>
        <begin position="1"/>
        <end position="19"/>
    </location>
</feature>
<feature type="chain" id="PRO_5040229704" description="HMA domain-containing protein" evidence="1">
    <location>
        <begin position="20"/>
        <end position="110"/>
    </location>
</feature>